<dbReference type="InterPro" id="IPR049537">
    <property type="entry name" value="RelB-like"/>
</dbReference>
<dbReference type="Gene3D" id="6.10.250.2100">
    <property type="match status" value="1"/>
</dbReference>
<proteinExistence type="predicted"/>
<dbReference type="Pfam" id="PF18506">
    <property type="entry name" value="RelB-like"/>
    <property type="match status" value="1"/>
</dbReference>
<reference evidence="1 2" key="1">
    <citation type="submission" date="2018-06" db="EMBL/GenBank/DDBJ databases">
        <title>Comparative genomics of Brasilonema spp. strains.</title>
        <authorList>
            <person name="Alvarenga D.O."/>
            <person name="Fiore M.F."/>
            <person name="Varani A.M."/>
        </authorList>
    </citation>
    <scope>NUCLEOTIDE SEQUENCE [LARGE SCALE GENOMIC DNA]</scope>
    <source>
        <strain evidence="1 2">SPC951</strain>
    </source>
</reference>
<evidence type="ECO:0000313" key="1">
    <source>
        <dbReference type="EMBL" id="NMG20274.1"/>
    </source>
</evidence>
<dbReference type="Proteomes" id="UP000718564">
    <property type="component" value="Unassembled WGS sequence"/>
</dbReference>
<gene>
    <name evidence="1" type="ORF">DP116_12715</name>
</gene>
<sequence length="70" mass="8215">MFDLQKHYVMDENQQPVAVQIPIADFEKIEEILENYGLVHLMTELEDNERLSKEEALKYYQSLKGKNVAS</sequence>
<keyword evidence="2" id="KW-1185">Reference proteome</keyword>
<dbReference type="RefSeq" id="WP_169155538.1">
    <property type="nucleotide sequence ID" value="NZ_CAWPJE010000065.1"/>
</dbReference>
<organism evidence="1 2">
    <name type="scientific">Brasilonema bromeliae SPC951</name>
    <dbReference type="NCBI Taxonomy" id="385972"/>
    <lineage>
        <taxon>Bacteria</taxon>
        <taxon>Bacillati</taxon>
        <taxon>Cyanobacteriota</taxon>
        <taxon>Cyanophyceae</taxon>
        <taxon>Nostocales</taxon>
        <taxon>Scytonemataceae</taxon>
        <taxon>Brasilonema</taxon>
        <taxon>Bromeliae group (in: Brasilonema)</taxon>
    </lineage>
</organism>
<evidence type="ECO:0000313" key="2">
    <source>
        <dbReference type="Proteomes" id="UP000718564"/>
    </source>
</evidence>
<name>A0ABX1P7B2_9CYAN</name>
<dbReference type="EMBL" id="QMEB01000085">
    <property type="protein sequence ID" value="NMG20274.1"/>
    <property type="molecule type" value="Genomic_DNA"/>
</dbReference>
<accession>A0ABX1P7B2</accession>
<comment type="caution">
    <text evidence="1">The sequence shown here is derived from an EMBL/GenBank/DDBJ whole genome shotgun (WGS) entry which is preliminary data.</text>
</comment>
<protein>
    <submittedName>
        <fullName evidence="1">Uncharacterized protein</fullName>
    </submittedName>
</protein>